<dbReference type="Proteomes" id="UP001358417">
    <property type="component" value="Unassembled WGS sequence"/>
</dbReference>
<evidence type="ECO:0000313" key="4">
    <source>
        <dbReference type="Proteomes" id="UP001358417"/>
    </source>
</evidence>
<evidence type="ECO:0000256" key="1">
    <source>
        <dbReference type="SAM" id="MobiDB-lite"/>
    </source>
</evidence>
<dbReference type="PRINTS" id="PR00625">
    <property type="entry name" value="JDOMAIN"/>
</dbReference>
<name>A0AAV9NJA5_9EURO</name>
<protein>
    <recommendedName>
        <fullName evidence="2">J domain-containing protein</fullName>
    </recommendedName>
</protein>
<feature type="compositionally biased region" description="Basic and acidic residues" evidence="1">
    <location>
        <begin position="106"/>
        <end position="145"/>
    </location>
</feature>
<comment type="caution">
    <text evidence="3">The sequence shown here is derived from an EMBL/GenBank/DDBJ whole genome shotgun (WGS) entry which is preliminary data.</text>
</comment>
<gene>
    <name evidence="3" type="ORF">LTR84_011724</name>
</gene>
<feature type="compositionally biased region" description="Basic and acidic residues" evidence="1">
    <location>
        <begin position="187"/>
        <end position="218"/>
    </location>
</feature>
<evidence type="ECO:0000259" key="2">
    <source>
        <dbReference type="PROSITE" id="PS50076"/>
    </source>
</evidence>
<dbReference type="Pfam" id="PF00226">
    <property type="entry name" value="DnaJ"/>
    <property type="match status" value="1"/>
</dbReference>
<reference evidence="3 4" key="1">
    <citation type="submission" date="2023-08" db="EMBL/GenBank/DDBJ databases">
        <title>Black Yeasts Isolated from many extreme environments.</title>
        <authorList>
            <person name="Coleine C."/>
            <person name="Stajich J.E."/>
            <person name="Selbmann L."/>
        </authorList>
    </citation>
    <scope>NUCLEOTIDE SEQUENCE [LARGE SCALE GENOMIC DNA]</scope>
    <source>
        <strain evidence="3 4">CCFEE 5792</strain>
    </source>
</reference>
<feature type="domain" description="J" evidence="2">
    <location>
        <begin position="9"/>
        <end position="70"/>
    </location>
</feature>
<accession>A0AAV9NJA5</accession>
<dbReference type="RefSeq" id="XP_064708841.1">
    <property type="nucleotide sequence ID" value="XM_064855252.1"/>
</dbReference>
<proteinExistence type="predicted"/>
<dbReference type="EMBL" id="JAVRRD010000006">
    <property type="protein sequence ID" value="KAK5057723.1"/>
    <property type="molecule type" value="Genomic_DNA"/>
</dbReference>
<dbReference type="SUPFAM" id="SSF46565">
    <property type="entry name" value="Chaperone J-domain"/>
    <property type="match status" value="1"/>
</dbReference>
<keyword evidence="4" id="KW-1185">Reference proteome</keyword>
<dbReference type="PROSITE" id="PS50076">
    <property type="entry name" value="DNAJ_2"/>
    <property type="match status" value="1"/>
</dbReference>
<dbReference type="PROSITE" id="PS00636">
    <property type="entry name" value="DNAJ_1"/>
    <property type="match status" value="1"/>
</dbReference>
<dbReference type="GeneID" id="89979874"/>
<dbReference type="CDD" id="cd06257">
    <property type="entry name" value="DnaJ"/>
    <property type="match status" value="1"/>
</dbReference>
<organism evidence="3 4">
    <name type="scientific">Exophiala bonariae</name>
    <dbReference type="NCBI Taxonomy" id="1690606"/>
    <lineage>
        <taxon>Eukaryota</taxon>
        <taxon>Fungi</taxon>
        <taxon>Dikarya</taxon>
        <taxon>Ascomycota</taxon>
        <taxon>Pezizomycotina</taxon>
        <taxon>Eurotiomycetes</taxon>
        <taxon>Chaetothyriomycetidae</taxon>
        <taxon>Chaetothyriales</taxon>
        <taxon>Herpotrichiellaceae</taxon>
        <taxon>Exophiala</taxon>
    </lineage>
</organism>
<dbReference type="Gene3D" id="1.10.287.110">
    <property type="entry name" value="DnaJ domain"/>
    <property type="match status" value="1"/>
</dbReference>
<dbReference type="InterPro" id="IPR001623">
    <property type="entry name" value="DnaJ_domain"/>
</dbReference>
<dbReference type="AlphaFoldDB" id="A0AAV9NJA5"/>
<dbReference type="InterPro" id="IPR050817">
    <property type="entry name" value="DjlA_DnaK_co-chaperone"/>
</dbReference>
<dbReference type="InterPro" id="IPR018253">
    <property type="entry name" value="DnaJ_domain_CS"/>
</dbReference>
<dbReference type="InterPro" id="IPR036869">
    <property type="entry name" value="J_dom_sf"/>
</dbReference>
<sequence length="392" mass="45440">MADQTRDRCHYTTLGVNKTATSAEIKKSYSKLVLIHHPDKGGKQEMFVKIQEAYETLRDPVLRKAYDSKQQAASFREAKKAEAAFGTDFEPDFKTKPGQPPSGRADQPRKESAAQRRQREEERRAEARQGKSFFKERQPRPDPDFAQRRARADSFFENGPSSTDNSFFDDDYFEAQNFGRFNAHTADYPHHTDKNRKEPQARERGQYDHPREEASPRYPKEAKAHGHAFHEADIEILTFESLLARAEHRHKHFSDMFSKLRATIGPHFSRRMYNDVWCHLQHIKDLLAKRVISIELAQSNHALKEFRQGLKEGTLKPSKDTISSILSKLNSDYCYLKGTEELMFDAFELAENLSDRMERNNGVKTAPYTVRKDLTDRAMIALQQHVKKCLFK</sequence>
<feature type="region of interest" description="Disordered" evidence="1">
    <location>
        <begin position="86"/>
        <end position="145"/>
    </location>
</feature>
<dbReference type="SMART" id="SM00271">
    <property type="entry name" value="DnaJ"/>
    <property type="match status" value="1"/>
</dbReference>
<dbReference type="PANTHER" id="PTHR24074">
    <property type="entry name" value="CO-CHAPERONE PROTEIN DJLA"/>
    <property type="match status" value="1"/>
</dbReference>
<evidence type="ECO:0000313" key="3">
    <source>
        <dbReference type="EMBL" id="KAK5057723.1"/>
    </source>
</evidence>
<feature type="region of interest" description="Disordered" evidence="1">
    <location>
        <begin position="183"/>
        <end position="218"/>
    </location>
</feature>